<comment type="subcellular location">
    <subcellularLocation>
        <location evidence="1">Cell membrane</location>
        <topology evidence="1">Multi-pass membrane protein</topology>
    </subcellularLocation>
</comment>
<accession>A0ABD7MSL8</accession>
<dbReference type="PANTHER" id="PTHR23501:SF197">
    <property type="entry name" value="COMD"/>
    <property type="match status" value="1"/>
</dbReference>
<keyword evidence="6 8" id="KW-1133">Transmembrane helix</keyword>
<evidence type="ECO:0000256" key="6">
    <source>
        <dbReference type="ARBA" id="ARBA00022989"/>
    </source>
</evidence>
<evidence type="ECO:0000256" key="8">
    <source>
        <dbReference type="SAM" id="Phobius"/>
    </source>
</evidence>
<dbReference type="GO" id="GO:0005886">
    <property type="term" value="C:plasma membrane"/>
    <property type="evidence" value="ECO:0007669"/>
    <property type="project" value="UniProtKB-SubCell"/>
</dbReference>
<dbReference type="Gene3D" id="1.20.1250.20">
    <property type="entry name" value="MFS general substrate transporter like domains"/>
    <property type="match status" value="1"/>
</dbReference>
<dbReference type="SUPFAM" id="SSF103473">
    <property type="entry name" value="MFS general substrate transporter"/>
    <property type="match status" value="1"/>
</dbReference>
<dbReference type="InterPro" id="IPR011701">
    <property type="entry name" value="MFS"/>
</dbReference>
<evidence type="ECO:0000256" key="7">
    <source>
        <dbReference type="ARBA" id="ARBA00023136"/>
    </source>
</evidence>
<keyword evidence="7 8" id="KW-0472">Membrane</keyword>
<feature type="transmembrane region" description="Helical" evidence="8">
    <location>
        <begin position="486"/>
        <end position="508"/>
    </location>
</feature>
<evidence type="ECO:0000256" key="3">
    <source>
        <dbReference type="ARBA" id="ARBA00022448"/>
    </source>
</evidence>
<evidence type="ECO:0000259" key="9">
    <source>
        <dbReference type="PROSITE" id="PS50850"/>
    </source>
</evidence>
<evidence type="ECO:0000313" key="11">
    <source>
        <dbReference type="Proteomes" id="UP000248741"/>
    </source>
</evidence>
<feature type="transmembrane region" description="Helical" evidence="8">
    <location>
        <begin position="238"/>
        <end position="260"/>
    </location>
</feature>
<feature type="domain" description="Major facilitator superfamily (MFS) profile" evidence="9">
    <location>
        <begin position="21"/>
        <end position="513"/>
    </location>
</feature>
<feature type="transmembrane region" description="Helical" evidence="8">
    <location>
        <begin position="144"/>
        <end position="166"/>
    </location>
</feature>
<feature type="transmembrane region" description="Helical" evidence="8">
    <location>
        <begin position="411"/>
        <end position="429"/>
    </location>
</feature>
<feature type="transmembrane region" description="Helical" evidence="8">
    <location>
        <begin position="86"/>
        <end position="105"/>
    </location>
</feature>
<dbReference type="PANTHER" id="PTHR23501">
    <property type="entry name" value="MAJOR FACILITATOR SUPERFAMILY"/>
    <property type="match status" value="1"/>
</dbReference>
<dbReference type="Gene3D" id="1.20.1720.10">
    <property type="entry name" value="Multidrug resistance protein D"/>
    <property type="match status" value="1"/>
</dbReference>
<dbReference type="AlphaFoldDB" id="A0ABD7MSL8"/>
<keyword evidence="5 8" id="KW-0812">Transmembrane</keyword>
<feature type="transmembrane region" description="Helical" evidence="8">
    <location>
        <begin position="172"/>
        <end position="193"/>
    </location>
</feature>
<dbReference type="CDD" id="cd17502">
    <property type="entry name" value="MFS_Azr1_MDR_like"/>
    <property type="match status" value="1"/>
</dbReference>
<feature type="transmembrane region" description="Helical" evidence="8">
    <location>
        <begin position="340"/>
        <end position="359"/>
    </location>
</feature>
<reference evidence="10 11" key="1">
    <citation type="submission" date="2018-06" db="EMBL/GenBank/DDBJ databases">
        <authorList>
            <consortium name="Pathogen Informatics"/>
            <person name="Doyle S."/>
        </authorList>
    </citation>
    <scope>NUCLEOTIDE SEQUENCE [LARGE SCALE GENOMIC DNA]</scope>
    <source>
        <strain evidence="10 11">NCTC7908</strain>
    </source>
</reference>
<feature type="transmembrane region" description="Helical" evidence="8">
    <location>
        <begin position="365"/>
        <end position="390"/>
    </location>
</feature>
<feature type="transmembrane region" description="Helical" evidence="8">
    <location>
        <begin position="314"/>
        <end position="333"/>
    </location>
</feature>
<keyword evidence="3" id="KW-0813">Transport</keyword>
<feature type="transmembrane region" description="Helical" evidence="8">
    <location>
        <begin position="272"/>
        <end position="294"/>
    </location>
</feature>
<protein>
    <submittedName>
        <fullName evidence="10">Drug transport membrane protein</fullName>
    </submittedName>
</protein>
<evidence type="ECO:0000256" key="2">
    <source>
        <dbReference type="ARBA" id="ARBA00007520"/>
    </source>
</evidence>
<evidence type="ECO:0000256" key="1">
    <source>
        <dbReference type="ARBA" id="ARBA00004651"/>
    </source>
</evidence>
<feature type="transmembrane region" description="Helical" evidence="8">
    <location>
        <begin position="111"/>
        <end position="132"/>
    </location>
</feature>
<feature type="transmembrane region" description="Helical" evidence="8">
    <location>
        <begin position="55"/>
        <end position="74"/>
    </location>
</feature>
<dbReference type="InterPro" id="IPR020846">
    <property type="entry name" value="MFS_dom"/>
</dbReference>
<organism evidence="10 11">
    <name type="scientific">Corynebacterium ulcerans</name>
    <dbReference type="NCBI Taxonomy" id="65058"/>
    <lineage>
        <taxon>Bacteria</taxon>
        <taxon>Bacillati</taxon>
        <taxon>Actinomycetota</taxon>
        <taxon>Actinomycetes</taxon>
        <taxon>Mycobacteriales</taxon>
        <taxon>Corynebacteriaceae</taxon>
        <taxon>Corynebacterium</taxon>
    </lineage>
</organism>
<dbReference type="Proteomes" id="UP000248741">
    <property type="component" value="Chromosome 1"/>
</dbReference>
<sequence length="547" mass="58229">MTFSTTSLKQQPPRDRPIGWIIGALMLSMLMGSLGQMIFSTALPTIVGSLGGVHHMSWVITAFLLGQTIAMPLFGKLGDLMNRKPLFLFANALFMAGSLLGGLAHSMPVLIAARAIQGVAGGASMVLSQAITAEVTSARERGKYMGLMGMVFGVSSVLGPVIGGWITDGPGWRWGLWFNLPIGAISMTAIALLLKLPSKKREFRFDWWGAITMALATTSLVLSVTWGGHDYAWTDPVIIGLLLCTLLLVVLLIFIELRVLEPIIPLTLFKNRNFVLTTGAGLSVGVIMFGSMAYLPTYLQMVHHMSPTRAGLTMISMMGGLIAASITVGNLVAKTGRYKVFPLAGQIVTSIALVLMGSLAFDDSLVRVCCYLCAFGIGIGSTMQILVLIVQNSFPLSVVGTATGANNFFRQVGGTIGAALIGSIFLGNLGRQMSMHLPPAVEHVVRLGGEPGQFHIAESSGNLTPASVAALPDIIKNAIAVSYNDALTPVFLLLAPISLIAVALLSLIKERSSLRQSRQQCPNLSPSRLIPHCKRLHSQRSAAFSSS</sequence>
<feature type="transmembrane region" description="Helical" evidence="8">
    <location>
        <begin position="205"/>
        <end position="226"/>
    </location>
</feature>
<keyword evidence="4" id="KW-1003">Cell membrane</keyword>
<dbReference type="EMBL" id="LS483400">
    <property type="protein sequence ID" value="SQG51150.1"/>
    <property type="molecule type" value="Genomic_DNA"/>
</dbReference>
<comment type="similarity">
    <text evidence="2">Belongs to the major facilitator superfamily. TCR/Tet family.</text>
</comment>
<dbReference type="Pfam" id="PF07690">
    <property type="entry name" value="MFS_1"/>
    <property type="match status" value="1"/>
</dbReference>
<dbReference type="PRINTS" id="PR01036">
    <property type="entry name" value="TCRTETB"/>
</dbReference>
<evidence type="ECO:0000256" key="5">
    <source>
        <dbReference type="ARBA" id="ARBA00022692"/>
    </source>
</evidence>
<name>A0ABD7MSL8_CORUL</name>
<dbReference type="InterPro" id="IPR005829">
    <property type="entry name" value="Sugar_transporter_CS"/>
</dbReference>
<proteinExistence type="inferred from homology"/>
<evidence type="ECO:0000256" key="4">
    <source>
        <dbReference type="ARBA" id="ARBA00022475"/>
    </source>
</evidence>
<dbReference type="InterPro" id="IPR036259">
    <property type="entry name" value="MFS_trans_sf"/>
</dbReference>
<dbReference type="PROSITE" id="PS50850">
    <property type="entry name" value="MFS"/>
    <property type="match status" value="1"/>
</dbReference>
<dbReference type="PROSITE" id="PS00217">
    <property type="entry name" value="SUGAR_TRANSPORT_2"/>
    <property type="match status" value="1"/>
</dbReference>
<feature type="transmembrane region" description="Helical" evidence="8">
    <location>
        <begin position="20"/>
        <end position="43"/>
    </location>
</feature>
<gene>
    <name evidence="10" type="primary">bmr3_1</name>
    <name evidence="10" type="ORF">NCTC7908_01080</name>
</gene>
<dbReference type="FunFam" id="1.20.1720.10:FF:000004">
    <property type="entry name" value="EmrB/QacA family drug resistance transporter"/>
    <property type="match status" value="1"/>
</dbReference>
<evidence type="ECO:0000313" key="10">
    <source>
        <dbReference type="EMBL" id="SQG51150.1"/>
    </source>
</evidence>